<dbReference type="GeneID" id="91464257"/>
<evidence type="ECO:0000313" key="2">
    <source>
        <dbReference type="EMBL" id="QNT94980.1"/>
    </source>
</evidence>
<accession>A0A7H1Q3V0</accession>
<keyword evidence="2" id="KW-0269">Exonuclease</keyword>
<reference evidence="2 3" key="1">
    <citation type="submission" date="2020-04" db="EMBL/GenBank/DDBJ databases">
        <title>Characterization and engineering of Streptomyces griseofuscus DSM40191 as a potential heterologous host for expression of BGCs.</title>
        <authorList>
            <person name="Gren T."/>
            <person name="Whitford C.M."/>
            <person name="Mohite O.S."/>
            <person name="Joergensen T.S."/>
            <person name="Nielsen J.B."/>
            <person name="Lee S.Y."/>
            <person name="Weber T."/>
        </authorList>
    </citation>
    <scope>NUCLEOTIDE SEQUENCE [LARGE SCALE GENOMIC DNA]</scope>
    <source>
        <strain evidence="2 3">DSM 40191</strain>
    </source>
</reference>
<dbReference type="GO" id="GO:0004527">
    <property type="term" value="F:exonuclease activity"/>
    <property type="evidence" value="ECO:0007669"/>
    <property type="project" value="UniProtKB-KW"/>
</dbReference>
<proteinExistence type="predicted"/>
<dbReference type="KEGG" id="sgf:HEP81_04708"/>
<dbReference type="SUPFAM" id="SSF56219">
    <property type="entry name" value="DNase I-like"/>
    <property type="match status" value="1"/>
</dbReference>
<protein>
    <submittedName>
        <fullName evidence="2">Endonuclease/Exonuclease/phosphatase family protein</fullName>
    </submittedName>
</protein>
<keyword evidence="2" id="KW-0378">Hydrolase</keyword>
<dbReference type="EMBL" id="CP051006">
    <property type="protein sequence ID" value="QNT94980.1"/>
    <property type="molecule type" value="Genomic_DNA"/>
</dbReference>
<dbReference type="InterPro" id="IPR005135">
    <property type="entry name" value="Endo/exonuclease/phosphatase"/>
</dbReference>
<gene>
    <name evidence="2" type="ORF">HEP81_04708</name>
</gene>
<name>A0A7H1Q3V0_9ACTN</name>
<dbReference type="Gene3D" id="3.60.10.10">
    <property type="entry name" value="Endonuclease/exonuclease/phosphatase"/>
    <property type="match status" value="1"/>
</dbReference>
<dbReference type="AlphaFoldDB" id="A0A7H1Q3V0"/>
<dbReference type="GO" id="GO:0004519">
    <property type="term" value="F:endonuclease activity"/>
    <property type="evidence" value="ECO:0007669"/>
    <property type="project" value="UniProtKB-KW"/>
</dbReference>
<evidence type="ECO:0000313" key="3">
    <source>
        <dbReference type="Proteomes" id="UP000516422"/>
    </source>
</evidence>
<dbReference type="Pfam" id="PF03372">
    <property type="entry name" value="Exo_endo_phos"/>
    <property type="match status" value="1"/>
</dbReference>
<dbReference type="Proteomes" id="UP000516422">
    <property type="component" value="Chromosome"/>
</dbReference>
<keyword evidence="2" id="KW-0255">Endonuclease</keyword>
<organism evidence="2 3">
    <name type="scientific">Streptomyces griseofuscus</name>
    <dbReference type="NCBI Taxonomy" id="146922"/>
    <lineage>
        <taxon>Bacteria</taxon>
        <taxon>Bacillati</taxon>
        <taxon>Actinomycetota</taxon>
        <taxon>Actinomycetes</taxon>
        <taxon>Kitasatosporales</taxon>
        <taxon>Streptomycetaceae</taxon>
        <taxon>Streptomyces</taxon>
    </lineage>
</organism>
<dbReference type="RefSeq" id="WP_037653577.1">
    <property type="nucleotide sequence ID" value="NZ_CP051006.1"/>
</dbReference>
<dbReference type="InterPro" id="IPR036691">
    <property type="entry name" value="Endo/exonu/phosph_ase_sf"/>
</dbReference>
<feature type="domain" description="Endonuclease/exonuclease/phosphatase" evidence="1">
    <location>
        <begin position="11"/>
        <end position="272"/>
    </location>
</feature>
<sequence>MTDPTKPLRAVTYNTYCGGLDSGDDARLRRQVEMLRNLKPDLLCIQEAQGWTNRHLCQVADAVEMVPVTMAPSRVRRDPGPPNGTVVLYAPSALQLMDWCVVGKEAFHHALIQARLRPRGAKDDQRDFVAFGTHLAWSDGDRRLAEVRFISDYGGTFPGAPGGAVLLGDLNTPDREPPDWSLIPSNLHSRYRLVGPGGEFGGADRRAVQVLLESGWQDPQRKFGDPAAATVGYFYRNEPVFWRLDYVLTSGYVKPVEYFIWDTAAARKLSDHLPVVCDVTLGLAA</sequence>
<evidence type="ECO:0000259" key="1">
    <source>
        <dbReference type="Pfam" id="PF03372"/>
    </source>
</evidence>
<keyword evidence="2" id="KW-0540">Nuclease</keyword>